<dbReference type="PANTHER" id="PTHR12106">
    <property type="entry name" value="SORTILIN RELATED"/>
    <property type="match status" value="1"/>
</dbReference>
<dbReference type="GO" id="GO:0005794">
    <property type="term" value="C:Golgi apparatus"/>
    <property type="evidence" value="ECO:0007669"/>
    <property type="project" value="TreeGrafter"/>
</dbReference>
<evidence type="ECO:0000256" key="4">
    <source>
        <dbReference type="ARBA" id="ARBA00023180"/>
    </source>
</evidence>
<dbReference type="VEuPathDB" id="VectorBase:BGLB026101"/>
<dbReference type="InterPro" id="IPR013783">
    <property type="entry name" value="Ig-like_fold"/>
</dbReference>
<evidence type="ECO:0000256" key="5">
    <source>
        <dbReference type="SAM" id="Phobius"/>
    </source>
</evidence>
<keyword evidence="4" id="KW-0325">Glycoprotein</keyword>
<dbReference type="PROSITE" id="PS50093">
    <property type="entry name" value="PKD"/>
    <property type="match status" value="2"/>
</dbReference>
<dbReference type="CDD" id="cd00146">
    <property type="entry name" value="PKD"/>
    <property type="match status" value="2"/>
</dbReference>
<dbReference type="Pfam" id="PF15902">
    <property type="entry name" value="Sortilin-Vps10"/>
    <property type="match status" value="1"/>
</dbReference>
<feature type="domain" description="PKD" evidence="6">
    <location>
        <begin position="883"/>
        <end position="933"/>
    </location>
</feature>
<keyword evidence="5" id="KW-1133">Transmembrane helix</keyword>
<keyword evidence="5" id="KW-0472">Membrane</keyword>
<dbReference type="InterPro" id="IPR035986">
    <property type="entry name" value="PKD_dom_sf"/>
</dbReference>
<dbReference type="SUPFAM" id="SSF110296">
    <property type="entry name" value="Oligoxyloglucan reducing end-specific cellobiohydrolase"/>
    <property type="match status" value="1"/>
</dbReference>
<dbReference type="VEuPathDB" id="VectorBase:BGLAX_034206"/>
<dbReference type="SUPFAM" id="SSF49299">
    <property type="entry name" value="PKD domain"/>
    <property type="match status" value="2"/>
</dbReference>
<reference evidence="7" key="1">
    <citation type="submission" date="2020-05" db="UniProtKB">
        <authorList>
            <consortium name="EnsemblMetazoa"/>
        </authorList>
    </citation>
    <scope>IDENTIFICATION</scope>
    <source>
        <strain evidence="7">BB02</strain>
    </source>
</reference>
<evidence type="ECO:0000256" key="1">
    <source>
        <dbReference type="ARBA" id="ARBA00004479"/>
    </source>
</evidence>
<dbReference type="GO" id="GO:0016020">
    <property type="term" value="C:membrane"/>
    <property type="evidence" value="ECO:0007669"/>
    <property type="project" value="UniProtKB-SubCell"/>
</dbReference>
<dbReference type="SMART" id="SM00602">
    <property type="entry name" value="VPS10"/>
    <property type="match status" value="1"/>
</dbReference>
<dbReference type="RefSeq" id="XP_013073959.2">
    <property type="nucleotide sequence ID" value="XM_013218505.2"/>
</dbReference>
<dbReference type="Gene3D" id="2.120.10.10">
    <property type="match status" value="1"/>
</dbReference>
<evidence type="ECO:0000313" key="8">
    <source>
        <dbReference type="Proteomes" id="UP000076420"/>
    </source>
</evidence>
<dbReference type="Pfam" id="PF00801">
    <property type="entry name" value="PKD"/>
    <property type="match status" value="2"/>
</dbReference>
<dbReference type="OrthoDB" id="443634at2759"/>
<dbReference type="EnsemblMetazoa" id="BGLB026101-RA">
    <property type="protein sequence ID" value="BGLB026101-PA"/>
    <property type="gene ID" value="BGLB026101"/>
</dbReference>
<dbReference type="InterPro" id="IPR006581">
    <property type="entry name" value="VPS10"/>
</dbReference>
<comment type="subcellular location">
    <subcellularLocation>
        <location evidence="1">Membrane</location>
        <topology evidence="1">Single-pass type I membrane protein</topology>
    </subcellularLocation>
</comment>
<evidence type="ECO:0000259" key="6">
    <source>
        <dbReference type="PROSITE" id="PS50093"/>
    </source>
</evidence>
<dbReference type="InterPro" id="IPR031778">
    <property type="entry name" value="Sortilin_N"/>
</dbReference>
<dbReference type="Proteomes" id="UP000076420">
    <property type="component" value="Unassembled WGS sequence"/>
</dbReference>
<dbReference type="Gene3D" id="2.10.70.80">
    <property type="match status" value="1"/>
</dbReference>
<proteinExistence type="inferred from homology"/>
<protein>
    <recommendedName>
        <fullName evidence="6">PKD domain-containing protein</fullName>
    </recommendedName>
</protein>
<evidence type="ECO:0000256" key="3">
    <source>
        <dbReference type="ARBA" id="ARBA00022737"/>
    </source>
</evidence>
<dbReference type="InterPro" id="IPR031777">
    <property type="entry name" value="Sortilin_C"/>
</dbReference>
<dbReference type="GO" id="GO:0006892">
    <property type="term" value="P:post-Golgi vesicle-mediated transport"/>
    <property type="evidence" value="ECO:0007669"/>
    <property type="project" value="TreeGrafter"/>
</dbReference>
<keyword evidence="3" id="KW-0677">Repeat</keyword>
<feature type="domain" description="PKD" evidence="6">
    <location>
        <begin position="761"/>
        <end position="854"/>
    </location>
</feature>
<dbReference type="Gene3D" id="3.30.60.270">
    <property type="match status" value="1"/>
</dbReference>
<dbReference type="STRING" id="6526.A0A2C9L1W8"/>
<sequence length="1165" mass="130665">MAVYNKQSNIIYNMFVLAFCCITMLIVSVDSAIFSIKNKHSQRPKLYSVGLDVTYDSFLNGKKIDQDLQSESLGVVGAGDRFRSSNNLKSNVNSMTQTAPDWYHRSKRNPTLSHAEIIKERVVLNGTEKSTQAFIHWVGKGTSERIFVLTCKIDYKNRISLVEHSQLWRSDDYGSSFKVMSFGPDRRISYMYPFPTDSSKLIFTDVMAKKIYTTDDELNTNKSYTVDVEPDIIVPHPVDPSKFLLYSLTQKKLYVSINFGVNVTLLAEDVMPNFFWAETGYDKIADIVHMEIKGGMPAQSLYKSCVVPSCSSSEVYAELSEVGPFITGSLTVQREFIFVQKSNWNGSENYLAVSYQRQKFKRAYFPGDVKTNDFILLNLDAGQVFLAVNHGDFVNLYLSDVTGQYFTLSLENVSHTIRLNWFEVDFYEVEGMKWTFLVNKQISTKSGMKSKTYISYDKGGNWAPLVVNQTCKSAEECGLQLQFMQAGFLNSIYSESNAVGVIIAHGFTGNSSLQLPSVFTSTDGGANWIQATIDKKPLNGIFRFNLMDQGGILTAISDGLLSGSNSTTVYYSLDQGYTWQSEQFDKENLIVKGVLTEPGITTMVESVFGHEMKEKPWTLIKLNFSQLLPKKCEDKDYIDWIPKDYNSVNTSCLLGSVVHYRRRNSSALCYSGGTSGTTKENKSCVCTQEDYECDFGFEKVGDTCNKSKWWNDYYLPSECEVNDTYHETNGYRKIPTDSCVESGISSKYERKVKPCPVIAPLRLSIISEAVNVQAGMEVTFHLEQAGGSTRETNYTWNFNDSSPSKEDIGFNNASMKKHIFHKSGHYMVSVTAVNVKGNTTAVAHVHVQEPIANAYIVAPWACVVKMQVTFSIVVASHARLVDSNSDHMHYIWRFGDEPINSLPTLTWNSTLSHAYNTSGLYKLTLEAVNAISSLYKEVVIQIFDKAKILILKFSENVSMYNLSQPLIGQLFTQRIRQQLAEDVGVNMNRLEAVLVSVDPVLVHLYIFQSNEDSEFNMTQIKTFVLDKISQGVLGVNILGRTYDTDNIIQIVSATELTTDEDNPSPNSGMNLKALFIAAPILVLAVIVSGVSFMYCRKKMSSLRQYNLLNNHDDTDAMLDDDEAPLDLNADFGIRESSRDDHLLESSGGSHLVMVTGNSSDHSVNC</sequence>
<gene>
    <name evidence="7" type="primary">106060574</name>
</gene>
<dbReference type="PANTHER" id="PTHR12106:SF47">
    <property type="entry name" value="VPS10 DOMAIN-CONTAINING RECEPTOR SORCS3-LIKE"/>
    <property type="match status" value="1"/>
</dbReference>
<dbReference type="InterPro" id="IPR050310">
    <property type="entry name" value="VPS10-sortilin"/>
</dbReference>
<name>A0A2C9L1W8_BIOGL</name>
<dbReference type="KEGG" id="bgt:106060574"/>
<dbReference type="InterPro" id="IPR000601">
    <property type="entry name" value="PKD_dom"/>
</dbReference>
<feature type="transmembrane region" description="Helical" evidence="5">
    <location>
        <begin position="1073"/>
        <end position="1095"/>
    </location>
</feature>
<organism evidence="7 8">
    <name type="scientific">Biomphalaria glabrata</name>
    <name type="common">Bloodfluke planorb</name>
    <name type="synonym">Freshwater snail</name>
    <dbReference type="NCBI Taxonomy" id="6526"/>
    <lineage>
        <taxon>Eukaryota</taxon>
        <taxon>Metazoa</taxon>
        <taxon>Spiralia</taxon>
        <taxon>Lophotrochozoa</taxon>
        <taxon>Mollusca</taxon>
        <taxon>Gastropoda</taxon>
        <taxon>Heterobranchia</taxon>
        <taxon>Euthyneura</taxon>
        <taxon>Panpulmonata</taxon>
        <taxon>Hygrophila</taxon>
        <taxon>Lymnaeoidea</taxon>
        <taxon>Planorbidae</taxon>
        <taxon>Biomphalaria</taxon>
    </lineage>
</organism>
<accession>A0A2C9L1W8</accession>
<dbReference type="Pfam" id="PF15901">
    <property type="entry name" value="Sortilin_C"/>
    <property type="match status" value="1"/>
</dbReference>
<dbReference type="AlphaFoldDB" id="A0A2C9L1W8"/>
<dbReference type="InterPro" id="IPR022409">
    <property type="entry name" value="PKD/Chitinase_dom"/>
</dbReference>
<evidence type="ECO:0000313" key="7">
    <source>
        <dbReference type="EnsemblMetazoa" id="BGLB026101-PA"/>
    </source>
</evidence>
<evidence type="ECO:0000256" key="2">
    <source>
        <dbReference type="ARBA" id="ARBA00010818"/>
    </source>
</evidence>
<dbReference type="Gene3D" id="2.60.40.10">
    <property type="entry name" value="Immunoglobulins"/>
    <property type="match status" value="2"/>
</dbReference>
<comment type="similarity">
    <text evidence="2">Belongs to the VPS10-related sortilin family. SORCS subfamily.</text>
</comment>
<dbReference type="SMART" id="SM00089">
    <property type="entry name" value="PKD"/>
    <property type="match status" value="2"/>
</dbReference>
<keyword evidence="5" id="KW-0812">Transmembrane</keyword>